<proteinExistence type="predicted"/>
<evidence type="ECO:0000256" key="1">
    <source>
        <dbReference type="SAM" id="MobiDB-lite"/>
    </source>
</evidence>
<dbReference type="Pfam" id="PF16009">
    <property type="entry name" value="DUF4779"/>
    <property type="match status" value="1"/>
</dbReference>
<keyword evidence="2" id="KW-0732">Signal</keyword>
<feature type="compositionally biased region" description="Basic and acidic residues" evidence="1">
    <location>
        <begin position="107"/>
        <end position="163"/>
    </location>
</feature>
<evidence type="ECO:0000313" key="3">
    <source>
        <dbReference type="EMBL" id="KAJ6617378.1"/>
    </source>
</evidence>
<feature type="signal peptide" evidence="2">
    <location>
        <begin position="1"/>
        <end position="23"/>
    </location>
</feature>
<evidence type="ECO:0000256" key="2">
    <source>
        <dbReference type="SAM" id="SignalP"/>
    </source>
</evidence>
<organism evidence="3 4">
    <name type="scientific">Pseudolycoriella hygida</name>
    <dbReference type="NCBI Taxonomy" id="35572"/>
    <lineage>
        <taxon>Eukaryota</taxon>
        <taxon>Metazoa</taxon>
        <taxon>Ecdysozoa</taxon>
        <taxon>Arthropoda</taxon>
        <taxon>Hexapoda</taxon>
        <taxon>Insecta</taxon>
        <taxon>Pterygota</taxon>
        <taxon>Neoptera</taxon>
        <taxon>Endopterygota</taxon>
        <taxon>Diptera</taxon>
        <taxon>Nematocera</taxon>
        <taxon>Sciaroidea</taxon>
        <taxon>Sciaridae</taxon>
        <taxon>Pseudolycoriella</taxon>
    </lineage>
</organism>
<feature type="region of interest" description="Disordered" evidence="1">
    <location>
        <begin position="63"/>
        <end position="232"/>
    </location>
</feature>
<dbReference type="InterPro" id="IPR031959">
    <property type="entry name" value="DUF4779"/>
</dbReference>
<dbReference type="EMBL" id="WJQU01004328">
    <property type="protein sequence ID" value="KAJ6617378.1"/>
    <property type="molecule type" value="Genomic_DNA"/>
</dbReference>
<comment type="caution">
    <text evidence="3">The sequence shown here is derived from an EMBL/GenBank/DDBJ whole genome shotgun (WGS) entry which is preliminary data.</text>
</comment>
<protein>
    <submittedName>
        <fullName evidence="3">Uncharacterized protein</fullName>
    </submittedName>
</protein>
<accession>A0A9Q0MHN8</accession>
<dbReference type="AlphaFoldDB" id="A0A9Q0MHN8"/>
<name>A0A9Q0MHN8_9DIPT</name>
<gene>
    <name evidence="3" type="ORF">Bhyg_17683</name>
</gene>
<keyword evidence="4" id="KW-1185">Reference proteome</keyword>
<dbReference type="OrthoDB" id="10552596at2759"/>
<feature type="chain" id="PRO_5040218786" evidence="2">
    <location>
        <begin position="24"/>
        <end position="232"/>
    </location>
</feature>
<evidence type="ECO:0000313" key="4">
    <source>
        <dbReference type="Proteomes" id="UP001151699"/>
    </source>
</evidence>
<feature type="compositionally biased region" description="Basic and acidic residues" evidence="1">
    <location>
        <begin position="176"/>
        <end position="202"/>
    </location>
</feature>
<feature type="compositionally biased region" description="Basic and acidic residues" evidence="1">
    <location>
        <begin position="80"/>
        <end position="89"/>
    </location>
</feature>
<reference evidence="3" key="1">
    <citation type="submission" date="2022-07" db="EMBL/GenBank/DDBJ databases">
        <authorList>
            <person name="Trinca V."/>
            <person name="Uliana J.V.C."/>
            <person name="Torres T.T."/>
            <person name="Ward R.J."/>
            <person name="Monesi N."/>
        </authorList>
    </citation>
    <scope>NUCLEOTIDE SEQUENCE</scope>
    <source>
        <strain evidence="3">HSMRA1968</strain>
        <tissue evidence="3">Whole embryos</tissue>
    </source>
</reference>
<sequence length="232" mass="26286">MKIYVSFPIIFMVHVCCLESGHAVSVAHPSTIRRTVHSAISKRRNGDPLAVATKHATRFVEKHVAEGQSSDGSKKHGHGEHHNAFEEKKRSKGLHHKSSQDSSSAKKGSDTKESHSKKYDEEAGHDKKSGDEADESSFHEDGDHKVYDSAHKEANDKKVRRFEQGFYKSYHKKERNKKDKFFEDHHKGGEYKKYGQGKEKHYSTSSVKKSKKDGKTSSTSTFEDSKKKSKIK</sequence>
<dbReference type="Proteomes" id="UP001151699">
    <property type="component" value="Unassembled WGS sequence"/>
</dbReference>